<dbReference type="AlphaFoldDB" id="A0A1Y1ZGY9"/>
<dbReference type="Pfam" id="PF00501">
    <property type="entry name" value="AMP-binding"/>
    <property type="match status" value="1"/>
</dbReference>
<dbReference type="GO" id="GO:0006631">
    <property type="term" value="P:fatty acid metabolic process"/>
    <property type="evidence" value="ECO:0007669"/>
    <property type="project" value="TreeGrafter"/>
</dbReference>
<evidence type="ECO:0000256" key="1">
    <source>
        <dbReference type="ARBA" id="ARBA00006432"/>
    </source>
</evidence>
<accession>A0A1Y1ZGY9</accession>
<proteinExistence type="inferred from homology"/>
<evidence type="ECO:0008006" key="9">
    <source>
        <dbReference type="Google" id="ProtNLM"/>
    </source>
</evidence>
<feature type="domain" description="AMP-binding enzyme C-terminal" evidence="6">
    <location>
        <begin position="417"/>
        <end position="492"/>
    </location>
</feature>
<dbReference type="STRING" id="1231657.A0A1Y1ZGY9"/>
<dbReference type="Pfam" id="PF13193">
    <property type="entry name" value="AMP-binding_C"/>
    <property type="match status" value="1"/>
</dbReference>
<keyword evidence="8" id="KW-1185">Reference proteome</keyword>
<comment type="similarity">
    <text evidence="1">Belongs to the ATP-dependent AMP-binding enzyme family.</text>
</comment>
<evidence type="ECO:0000259" key="6">
    <source>
        <dbReference type="Pfam" id="PF13193"/>
    </source>
</evidence>
<sequence length="580" mass="63015">MSTLFSCLAAKTDKPAIIIPGEQKSIILSHEELLEQVLSFQKKLAAVGISPNEAVGIALPNTLEFVIAFLGIALQRAICAPLNPAYKQDEFEFYFDDLKAPLILVPSGSIGGGGEVIKAARKCNVAIAEIYWNGFEVILEVGETDGMRTKKRAGVHEAQPQDVALILHTSGTTGRPKAVPLSHANLCRTMQNIQATYDLSSADRTMLVMPLFHVHGLLAGFLSPLMSGGSVIVPARFSASEFWRDFVRHGANWYTAVPTIHQILLKNEMPSPMPNIRFVRSCSSPLSPTVHKQLETLMNAPVVEAYAMTEAAHQMTSNPLPPASRKPGSVGKAQGVELVIMDDAGSVLLYGKIGEVCIKGANVTSGYIGEGITSPFFQSGHFRTGDQGYLDAEGYLFLTGRIKELINKGGEKISPIEIDNTFAQHPHIAEAVSFAIDDELYGQNVAVAICLKPGKSLTTEELLSWYSDRAAKFKIPKKVYFTEHMPKTATGKVQRRHVATAMLATEKLGAPEEKHALVVHTTGKQAPIPDLSASDPKQTTIRSTPDRFTSIGWSLVSRITSLCRNGISFVQGVRESKVFH</sequence>
<dbReference type="EMBL" id="MCFA01000091">
    <property type="protein sequence ID" value="ORY09075.1"/>
    <property type="molecule type" value="Genomic_DNA"/>
</dbReference>
<protein>
    <recommendedName>
        <fullName evidence="9">Peroxisomal-coenzyme A synthetase</fullName>
    </recommendedName>
</protein>
<organism evidence="7 8">
    <name type="scientific">Clohesyomyces aquaticus</name>
    <dbReference type="NCBI Taxonomy" id="1231657"/>
    <lineage>
        <taxon>Eukaryota</taxon>
        <taxon>Fungi</taxon>
        <taxon>Dikarya</taxon>
        <taxon>Ascomycota</taxon>
        <taxon>Pezizomycotina</taxon>
        <taxon>Dothideomycetes</taxon>
        <taxon>Pleosporomycetidae</taxon>
        <taxon>Pleosporales</taxon>
        <taxon>Lindgomycetaceae</taxon>
        <taxon>Clohesyomyces</taxon>
    </lineage>
</organism>
<dbReference type="InterPro" id="IPR000873">
    <property type="entry name" value="AMP-dep_synth/lig_dom"/>
</dbReference>
<dbReference type="Gene3D" id="3.30.300.30">
    <property type="match status" value="1"/>
</dbReference>
<dbReference type="PROSITE" id="PS00455">
    <property type="entry name" value="AMP_BINDING"/>
    <property type="match status" value="1"/>
</dbReference>
<name>A0A1Y1ZGY9_9PLEO</name>
<dbReference type="Gene3D" id="3.40.50.12780">
    <property type="entry name" value="N-terminal domain of ligase-like"/>
    <property type="match status" value="1"/>
</dbReference>
<dbReference type="InterPro" id="IPR025110">
    <property type="entry name" value="AMP-bd_C"/>
</dbReference>
<keyword evidence="3" id="KW-0547">Nucleotide-binding</keyword>
<gene>
    <name evidence="7" type="ORF">BCR34DRAFT_616031</name>
</gene>
<dbReference type="InterPro" id="IPR020845">
    <property type="entry name" value="AMP-binding_CS"/>
</dbReference>
<dbReference type="SUPFAM" id="SSF56801">
    <property type="entry name" value="Acetyl-CoA synthetase-like"/>
    <property type="match status" value="1"/>
</dbReference>
<dbReference type="InterPro" id="IPR045310">
    <property type="entry name" value="Pcs60-like"/>
</dbReference>
<evidence type="ECO:0000313" key="8">
    <source>
        <dbReference type="Proteomes" id="UP000193144"/>
    </source>
</evidence>
<keyword evidence="2" id="KW-0436">Ligase</keyword>
<evidence type="ECO:0000259" key="5">
    <source>
        <dbReference type="Pfam" id="PF00501"/>
    </source>
</evidence>
<dbReference type="CDD" id="cd05926">
    <property type="entry name" value="FACL_fum10p_like"/>
    <property type="match status" value="1"/>
</dbReference>
<evidence type="ECO:0000256" key="3">
    <source>
        <dbReference type="ARBA" id="ARBA00022741"/>
    </source>
</evidence>
<dbReference type="PANTHER" id="PTHR43201">
    <property type="entry name" value="ACYL-COA SYNTHETASE"/>
    <property type="match status" value="1"/>
</dbReference>
<dbReference type="InterPro" id="IPR045851">
    <property type="entry name" value="AMP-bd_C_sf"/>
</dbReference>
<reference evidence="7 8" key="1">
    <citation type="submission" date="2016-07" db="EMBL/GenBank/DDBJ databases">
        <title>Pervasive Adenine N6-methylation of Active Genes in Fungi.</title>
        <authorList>
            <consortium name="DOE Joint Genome Institute"/>
            <person name="Mondo S.J."/>
            <person name="Dannebaum R.O."/>
            <person name="Kuo R.C."/>
            <person name="Labutti K."/>
            <person name="Haridas S."/>
            <person name="Kuo A."/>
            <person name="Salamov A."/>
            <person name="Ahrendt S.R."/>
            <person name="Lipzen A."/>
            <person name="Sullivan W."/>
            <person name="Andreopoulos W.B."/>
            <person name="Clum A."/>
            <person name="Lindquist E."/>
            <person name="Daum C."/>
            <person name="Ramamoorthy G.K."/>
            <person name="Gryganskyi A."/>
            <person name="Culley D."/>
            <person name="Magnuson J.K."/>
            <person name="James T.Y."/>
            <person name="O'Malley M.A."/>
            <person name="Stajich J.E."/>
            <person name="Spatafora J.W."/>
            <person name="Visel A."/>
            <person name="Grigoriev I.V."/>
        </authorList>
    </citation>
    <scope>NUCLEOTIDE SEQUENCE [LARGE SCALE GENOMIC DNA]</scope>
    <source>
        <strain evidence="7 8">CBS 115471</strain>
    </source>
</reference>
<dbReference type="OrthoDB" id="3633556at2759"/>
<dbReference type="PANTHER" id="PTHR43201:SF5">
    <property type="entry name" value="MEDIUM-CHAIN ACYL-COA LIGASE ACSF2, MITOCHONDRIAL"/>
    <property type="match status" value="1"/>
</dbReference>
<evidence type="ECO:0000256" key="4">
    <source>
        <dbReference type="ARBA" id="ARBA00022840"/>
    </source>
</evidence>
<evidence type="ECO:0000256" key="2">
    <source>
        <dbReference type="ARBA" id="ARBA00022598"/>
    </source>
</evidence>
<dbReference type="GO" id="GO:0005524">
    <property type="term" value="F:ATP binding"/>
    <property type="evidence" value="ECO:0007669"/>
    <property type="project" value="UniProtKB-KW"/>
</dbReference>
<dbReference type="GO" id="GO:0031956">
    <property type="term" value="F:medium-chain fatty acid-CoA ligase activity"/>
    <property type="evidence" value="ECO:0007669"/>
    <property type="project" value="TreeGrafter"/>
</dbReference>
<dbReference type="InterPro" id="IPR042099">
    <property type="entry name" value="ANL_N_sf"/>
</dbReference>
<keyword evidence="4" id="KW-0067">ATP-binding</keyword>
<comment type="caution">
    <text evidence="7">The sequence shown here is derived from an EMBL/GenBank/DDBJ whole genome shotgun (WGS) entry which is preliminary data.</text>
</comment>
<dbReference type="Proteomes" id="UP000193144">
    <property type="component" value="Unassembled WGS sequence"/>
</dbReference>
<feature type="domain" description="AMP-dependent synthetase/ligase" evidence="5">
    <location>
        <begin position="10"/>
        <end position="367"/>
    </location>
</feature>
<evidence type="ECO:0000313" key="7">
    <source>
        <dbReference type="EMBL" id="ORY09075.1"/>
    </source>
</evidence>